<reference evidence="2 3" key="1">
    <citation type="journal article" date="2016" name="Nat. Commun.">
        <title>Thousands of microbial genomes shed light on interconnected biogeochemical processes in an aquifer system.</title>
        <authorList>
            <person name="Anantharaman K."/>
            <person name="Brown C.T."/>
            <person name="Hug L.A."/>
            <person name="Sharon I."/>
            <person name="Castelle C.J."/>
            <person name="Probst A.J."/>
            <person name="Thomas B.C."/>
            <person name="Singh A."/>
            <person name="Wilkins M.J."/>
            <person name="Karaoz U."/>
            <person name="Brodie E.L."/>
            <person name="Williams K.H."/>
            <person name="Hubbard S.S."/>
            <person name="Banfield J.F."/>
        </authorList>
    </citation>
    <scope>NUCLEOTIDE SEQUENCE [LARGE SCALE GENOMIC DNA]</scope>
</reference>
<sequence>MEYGADQKSKLLEREEDLYARDPGALGIKRAPHLPEQKVDVREDWQDDKEKALADKLRYKLLGMKEKPIATLLLAFSLIFFFGAAVFAFFTFYRGANVVSSENVDISIIGPVSVAGGEELPLEIIVSNNNNAALQSVALEITYPEGTRSSTDLTRELIRENDLLGVIASGENIKRQIRAVLYGEEGAKKEITISLEYRVEGSSAVFFKEKKYEVVLSSAPISLAVDSLKEVNSGQPFDLSLTISSNSTITLSNVLVKAEYGFGFSFISANPQTSANDSLWKIGDLRPGEKRIIKVHGKLEGQDDEDRIIRFTIGTTNTALSKTIDVPLLSISQDITIKKPFVSFDLVLNGQLDKDVTISDGGDVRGTITIANNLPTRIIDAEVELKISGDALDKNSVMVTFGLYRAPESIISWGSRAVPDLAVINPGDKPSLTFSLEALNLSGSALRNQELTFEATVKAKRFSESRVPEEVTSTLSKKVKISSNMSLRSRVVRQNGPFTNTGPIPPVAEQATTYTILLDVTNSLNTVSNAEVVTTLPDYVHWMGQFGPSAEKISFNETTGEVLWSVGDIKAGTGFGASPRQVAFQVSFIPATSQVGTAPILIGPTTLRGTDRFTGDRLTSLVSETTAKFDSEPNFKPGDDKVR</sequence>
<keyword evidence="1" id="KW-0812">Transmembrane</keyword>
<protein>
    <recommendedName>
        <fullName evidence="4">DUF11 domain-containing protein</fullName>
    </recommendedName>
</protein>
<evidence type="ECO:0000313" key="3">
    <source>
        <dbReference type="Proteomes" id="UP000177943"/>
    </source>
</evidence>
<feature type="transmembrane region" description="Helical" evidence="1">
    <location>
        <begin position="69"/>
        <end position="93"/>
    </location>
</feature>
<evidence type="ECO:0000313" key="2">
    <source>
        <dbReference type="EMBL" id="OHA25834.1"/>
    </source>
</evidence>
<keyword evidence="1" id="KW-1133">Transmembrane helix</keyword>
<evidence type="ECO:0000256" key="1">
    <source>
        <dbReference type="SAM" id="Phobius"/>
    </source>
</evidence>
<comment type="caution">
    <text evidence="2">The sequence shown here is derived from an EMBL/GenBank/DDBJ whole genome shotgun (WGS) entry which is preliminary data.</text>
</comment>
<dbReference type="EMBL" id="MHRP01000043">
    <property type="protein sequence ID" value="OHA25834.1"/>
    <property type="molecule type" value="Genomic_DNA"/>
</dbReference>
<keyword evidence="1" id="KW-0472">Membrane</keyword>
<evidence type="ECO:0008006" key="4">
    <source>
        <dbReference type="Google" id="ProtNLM"/>
    </source>
</evidence>
<accession>A0A1G2MQ20</accession>
<name>A0A1G2MQ20_9BACT</name>
<dbReference type="AlphaFoldDB" id="A0A1G2MQ20"/>
<gene>
    <name evidence="2" type="ORF">A3D56_01085</name>
</gene>
<organism evidence="2 3">
    <name type="scientific">Candidatus Taylorbacteria bacterium RIFCSPHIGHO2_02_FULL_45_35</name>
    <dbReference type="NCBI Taxonomy" id="1802311"/>
    <lineage>
        <taxon>Bacteria</taxon>
        <taxon>Candidatus Tayloriibacteriota</taxon>
    </lineage>
</organism>
<proteinExistence type="predicted"/>
<dbReference type="Proteomes" id="UP000177943">
    <property type="component" value="Unassembled WGS sequence"/>
</dbReference>